<sequence length="103" mass="11759">MFFSVRNQFATLTKALKLAIVAASKCLLSRLQLMVFIKKIMIVKFSLFYIYVTYKSKEQTQTTRLGKKAQPAKMENTTSAEEEGDPQEQRCGGETVIDGEVRW</sequence>
<feature type="region of interest" description="Disordered" evidence="1">
    <location>
        <begin position="58"/>
        <end position="103"/>
    </location>
</feature>
<protein>
    <submittedName>
        <fullName evidence="2">Uncharacterized protein</fullName>
    </submittedName>
</protein>
<organism evidence="2 3">
    <name type="scientific">Crotalaria pallida</name>
    <name type="common">Smooth rattlebox</name>
    <name type="synonym">Crotalaria striata</name>
    <dbReference type="NCBI Taxonomy" id="3830"/>
    <lineage>
        <taxon>Eukaryota</taxon>
        <taxon>Viridiplantae</taxon>
        <taxon>Streptophyta</taxon>
        <taxon>Embryophyta</taxon>
        <taxon>Tracheophyta</taxon>
        <taxon>Spermatophyta</taxon>
        <taxon>Magnoliopsida</taxon>
        <taxon>eudicotyledons</taxon>
        <taxon>Gunneridae</taxon>
        <taxon>Pentapetalae</taxon>
        <taxon>rosids</taxon>
        <taxon>fabids</taxon>
        <taxon>Fabales</taxon>
        <taxon>Fabaceae</taxon>
        <taxon>Papilionoideae</taxon>
        <taxon>50 kb inversion clade</taxon>
        <taxon>genistoids sensu lato</taxon>
        <taxon>core genistoids</taxon>
        <taxon>Crotalarieae</taxon>
        <taxon>Crotalaria</taxon>
    </lineage>
</organism>
<evidence type="ECO:0000313" key="2">
    <source>
        <dbReference type="EMBL" id="KAK7266655.1"/>
    </source>
</evidence>
<gene>
    <name evidence="2" type="ORF">RIF29_19305</name>
</gene>
<dbReference type="Proteomes" id="UP001372338">
    <property type="component" value="Unassembled WGS sequence"/>
</dbReference>
<dbReference type="EMBL" id="JAYWIO010000004">
    <property type="protein sequence ID" value="KAK7266655.1"/>
    <property type="molecule type" value="Genomic_DNA"/>
</dbReference>
<dbReference type="AlphaFoldDB" id="A0AAN9F3L3"/>
<name>A0AAN9F3L3_CROPI</name>
<evidence type="ECO:0000256" key="1">
    <source>
        <dbReference type="SAM" id="MobiDB-lite"/>
    </source>
</evidence>
<accession>A0AAN9F3L3</accession>
<comment type="caution">
    <text evidence="2">The sequence shown here is derived from an EMBL/GenBank/DDBJ whole genome shotgun (WGS) entry which is preliminary data.</text>
</comment>
<reference evidence="2 3" key="1">
    <citation type="submission" date="2024-01" db="EMBL/GenBank/DDBJ databases">
        <title>The genomes of 5 underutilized Papilionoideae crops provide insights into root nodulation and disease resistanc.</title>
        <authorList>
            <person name="Yuan L."/>
        </authorList>
    </citation>
    <scope>NUCLEOTIDE SEQUENCE [LARGE SCALE GENOMIC DNA]</scope>
    <source>
        <strain evidence="2">ZHUSHIDOU_FW_LH</strain>
        <tissue evidence="2">Leaf</tissue>
    </source>
</reference>
<keyword evidence="3" id="KW-1185">Reference proteome</keyword>
<proteinExistence type="predicted"/>
<evidence type="ECO:0000313" key="3">
    <source>
        <dbReference type="Proteomes" id="UP001372338"/>
    </source>
</evidence>